<accession>A0ABX0RCD4</accession>
<dbReference type="Proteomes" id="UP001515683">
    <property type="component" value="Unassembled WGS sequence"/>
</dbReference>
<dbReference type="EMBL" id="VWXF01000006">
    <property type="protein sequence ID" value="NIF23016.1"/>
    <property type="molecule type" value="Genomic_DNA"/>
</dbReference>
<protein>
    <submittedName>
        <fullName evidence="1">Uncharacterized protein</fullName>
    </submittedName>
</protein>
<gene>
    <name evidence="1" type="ORF">F3J40_15605</name>
</gene>
<evidence type="ECO:0000313" key="2">
    <source>
        <dbReference type="Proteomes" id="UP001515683"/>
    </source>
</evidence>
<organism evidence="1 2">
    <name type="scientific">Candidatus Pantoea multigeneris</name>
    <dbReference type="NCBI Taxonomy" id="2608357"/>
    <lineage>
        <taxon>Bacteria</taxon>
        <taxon>Pseudomonadati</taxon>
        <taxon>Pseudomonadota</taxon>
        <taxon>Gammaproteobacteria</taxon>
        <taxon>Enterobacterales</taxon>
        <taxon>Erwiniaceae</taxon>
        <taxon>Pantoea</taxon>
    </lineage>
</organism>
<reference evidence="1 2" key="1">
    <citation type="journal article" date="2019" name="bioRxiv">
        <title>Bacteria contribute to plant secondary compound degradation in a generalist herbivore system.</title>
        <authorList>
            <person name="Francoeur C.B."/>
            <person name="Khadempour L."/>
            <person name="Moreira-Soto R.D."/>
            <person name="Gotting K."/>
            <person name="Book A.J."/>
            <person name="Pinto-Tomas A.A."/>
            <person name="Keefover-Ring K."/>
            <person name="Currie C.R."/>
        </authorList>
    </citation>
    <scope>NUCLEOTIDE SEQUENCE [LARGE SCALE GENOMIC DNA]</scope>
    <source>
        <strain evidence="1">Acro-835</strain>
    </source>
</reference>
<keyword evidence="2" id="KW-1185">Reference proteome</keyword>
<proteinExistence type="predicted"/>
<name>A0ABX0RCD4_9GAMM</name>
<comment type="caution">
    <text evidence="1">The sequence shown here is derived from an EMBL/GenBank/DDBJ whole genome shotgun (WGS) entry which is preliminary data.</text>
</comment>
<sequence length="65" mass="7499">MVMKIRCRECGSKKFTFTSLEGKGIHDHGAKCARCGKALNAQDLLPQTDRHPLKESLWQQWDLER</sequence>
<evidence type="ECO:0000313" key="1">
    <source>
        <dbReference type="EMBL" id="NIF23016.1"/>
    </source>
</evidence>